<sequence>MRTAERMTETEQVHRLSENLMAHLAKGREWATPGVHAALQRAVAGLDTGVETASPRLQEVLRRLADEVAGGVQTLTPRVQERLRRVGPKAAADVVDPVPVEAGRSVRKWWWIGGLLATIAAGVGVWRSMQSPGEGPLSSASVQETGSAGPDADPDLTAGRM</sequence>
<evidence type="ECO:0000313" key="4">
    <source>
        <dbReference type="Proteomes" id="UP001236806"/>
    </source>
</evidence>
<comment type="caution">
    <text evidence="3">The sequence shown here is derived from an EMBL/GenBank/DDBJ whole genome shotgun (WGS) entry which is preliminary data.</text>
</comment>
<accession>A0ABU0PFM5</accession>
<gene>
    <name evidence="3" type="ORF">QFZ36_000321</name>
</gene>
<keyword evidence="2" id="KW-1133">Transmembrane helix</keyword>
<protein>
    <submittedName>
        <fullName evidence="3">Uncharacterized protein</fullName>
    </submittedName>
</protein>
<name>A0ABU0PFM5_9MICC</name>
<evidence type="ECO:0000313" key="3">
    <source>
        <dbReference type="EMBL" id="MDQ0672760.1"/>
    </source>
</evidence>
<evidence type="ECO:0000256" key="2">
    <source>
        <dbReference type="SAM" id="Phobius"/>
    </source>
</evidence>
<organism evidence="3 4">
    <name type="scientific">Pseudarthrobacter siccitolerans</name>
    <dbReference type="NCBI Taxonomy" id="861266"/>
    <lineage>
        <taxon>Bacteria</taxon>
        <taxon>Bacillati</taxon>
        <taxon>Actinomycetota</taxon>
        <taxon>Actinomycetes</taxon>
        <taxon>Micrococcales</taxon>
        <taxon>Micrococcaceae</taxon>
        <taxon>Pseudarthrobacter</taxon>
    </lineage>
</organism>
<feature type="region of interest" description="Disordered" evidence="1">
    <location>
        <begin position="130"/>
        <end position="161"/>
    </location>
</feature>
<proteinExistence type="predicted"/>
<reference evidence="3 4" key="1">
    <citation type="submission" date="2023-07" db="EMBL/GenBank/DDBJ databases">
        <title>Comparative genomics of wheat-associated soil bacteria to identify genetic determinants of phenazine resistance.</title>
        <authorList>
            <person name="Mouncey N."/>
        </authorList>
    </citation>
    <scope>NUCLEOTIDE SEQUENCE [LARGE SCALE GENOMIC DNA]</scope>
    <source>
        <strain evidence="3 4">W1I3</strain>
    </source>
</reference>
<dbReference type="Proteomes" id="UP001236806">
    <property type="component" value="Unassembled WGS sequence"/>
</dbReference>
<keyword evidence="4" id="KW-1185">Reference proteome</keyword>
<dbReference type="EMBL" id="JAUSXB010000001">
    <property type="protein sequence ID" value="MDQ0672760.1"/>
    <property type="molecule type" value="Genomic_DNA"/>
</dbReference>
<keyword evidence="2" id="KW-0812">Transmembrane</keyword>
<feature type="transmembrane region" description="Helical" evidence="2">
    <location>
        <begin position="109"/>
        <end position="129"/>
    </location>
</feature>
<keyword evidence="2" id="KW-0472">Membrane</keyword>
<evidence type="ECO:0000256" key="1">
    <source>
        <dbReference type="SAM" id="MobiDB-lite"/>
    </source>
</evidence>